<dbReference type="PANTHER" id="PTHR30135">
    <property type="entry name" value="UNCHARACTERIZED PROTEIN YVCK-RELATED"/>
    <property type="match status" value="1"/>
</dbReference>
<dbReference type="EMBL" id="AP024086">
    <property type="protein sequence ID" value="BCL60888.1"/>
    <property type="molecule type" value="Genomic_DNA"/>
</dbReference>
<dbReference type="KEGG" id="dbk:DGMP_15810"/>
<accession>A0A8D5JDC3</accession>
<dbReference type="AlphaFoldDB" id="A0A8D5JDC3"/>
<dbReference type="RefSeq" id="WP_228856969.1">
    <property type="nucleotide sequence ID" value="NZ_AP024086.1"/>
</dbReference>
<dbReference type="PANTHER" id="PTHR30135:SF3">
    <property type="entry name" value="GLUCONEOGENESIS FACTOR-RELATED"/>
    <property type="match status" value="1"/>
</dbReference>
<gene>
    <name evidence="1" type="ORF">DGMP_15810</name>
</gene>
<proteinExistence type="predicted"/>
<protein>
    <recommendedName>
        <fullName evidence="3">YvcK family protein</fullName>
    </recommendedName>
</protein>
<evidence type="ECO:0000313" key="2">
    <source>
        <dbReference type="Proteomes" id="UP000826725"/>
    </source>
</evidence>
<dbReference type="GO" id="GO:0043743">
    <property type="term" value="F:LPPG:FO 2-phospho-L-lactate transferase activity"/>
    <property type="evidence" value="ECO:0007669"/>
    <property type="project" value="InterPro"/>
</dbReference>
<name>A0A8D5JDC3_9BACT</name>
<sequence length="782" mass="88836">MSNYVKSILNEIRKVQLSPMDYLPQRDLREKLVDLVLRGVPENVQNPGKKLLTDLRNELLSKNVEDVRVVVFGGGTGLSNLIGGDSRRSTWIKNPFCGLKEIFPNTSSIVCVTDDGGSTGQLLKDLPLIAIGDIRHVLLSSVKLSRLKERYSIVDGQADEIAKILHQLFNYRSPGKTSLELSDLVAILARLDFLPSLLNNYIRQLVSHLFTDTRLAETLKRPHCFGNLLVVAAIYREIDMEIDNSELANRPGLLHKALFSGLNLMGEFLGAGERAVMPCTTTLAELKVRYTNGVESVGEDRLSKAERGVPVESVHVSFFDDVRVHREVYEEIARADIIILAPGSLYSSIIPVFKVAGMADAVRRNRKALKILISNLWVQAGETDHSIADPERKFHVSDMIRAYEKNIPGGTEDLFNEVICVSLENIPASILQRYAVEGKIPIFLDREVLNSQHYYPIECGVYSRYALKNDNVIQHDPDTLAQAVLALFNGRNCFGKNNIAKDCREENREESSDREQVFNGNPVSRVFCSRPFPFQRYSAINGWLDGLEITHVGCEKYINIGQVKEDSCEILWSHPVIPLAHLEYIKGLHCIDKSEWNRDQRWDNVFSFYDPEDSCIKIREDQFGVQSKFEVALMIALGESLLGNYAAEKEMADIKVDGLFLGRAYHLFLRHEEERCCFFDPMQLDAFLKLARMCSTGDENHYTRLVNRGEGFTPPGLLMGLMYAWYLDNRLATHIEYKMSVMKISSTDLIPEQLKMSKRRKRMIMFFRDVVFGKEYEKSIQV</sequence>
<dbReference type="Proteomes" id="UP000826725">
    <property type="component" value="Chromosome"/>
</dbReference>
<keyword evidence="2" id="KW-1185">Reference proteome</keyword>
<dbReference type="InterPro" id="IPR002882">
    <property type="entry name" value="CofD"/>
</dbReference>
<dbReference type="InterPro" id="IPR010119">
    <property type="entry name" value="Gluconeogen_factor"/>
</dbReference>
<evidence type="ECO:0008006" key="3">
    <source>
        <dbReference type="Google" id="ProtNLM"/>
    </source>
</evidence>
<organism evidence="1 2">
    <name type="scientific">Desulfomarina profundi</name>
    <dbReference type="NCBI Taxonomy" id="2772557"/>
    <lineage>
        <taxon>Bacteria</taxon>
        <taxon>Pseudomonadati</taxon>
        <taxon>Thermodesulfobacteriota</taxon>
        <taxon>Desulfobulbia</taxon>
        <taxon>Desulfobulbales</taxon>
        <taxon>Desulfobulbaceae</taxon>
        <taxon>Desulfomarina</taxon>
    </lineage>
</organism>
<dbReference type="CDD" id="cd07187">
    <property type="entry name" value="YvcK_like"/>
    <property type="match status" value="1"/>
</dbReference>
<dbReference type="Pfam" id="PF01933">
    <property type="entry name" value="CofD"/>
    <property type="match status" value="1"/>
</dbReference>
<reference evidence="1" key="1">
    <citation type="submission" date="2020-09" db="EMBL/GenBank/DDBJ databases">
        <title>Desulfogranum mesoprofundum gen. nov., sp. nov., a novel mesophilic, sulfate-reducing chemolithoautotroph isolated from a deep-sea hydrothermal vent chimney in the Suiyo Seamount.</title>
        <authorList>
            <person name="Hashimoto Y."/>
            <person name="Nakagawa S."/>
        </authorList>
    </citation>
    <scope>NUCLEOTIDE SEQUENCE</scope>
    <source>
        <strain evidence="1">KT2</strain>
    </source>
</reference>
<evidence type="ECO:0000313" key="1">
    <source>
        <dbReference type="EMBL" id="BCL60888.1"/>
    </source>
</evidence>